<feature type="transmembrane region" description="Helical" evidence="6">
    <location>
        <begin position="161"/>
        <end position="179"/>
    </location>
</feature>
<keyword evidence="2" id="KW-1003">Cell membrane</keyword>
<evidence type="ECO:0000313" key="8">
    <source>
        <dbReference type="Proteomes" id="UP000293347"/>
    </source>
</evidence>
<comment type="subcellular location">
    <subcellularLocation>
        <location evidence="1">Cell membrane</location>
        <topology evidence="1">Multi-pass membrane protein</topology>
    </subcellularLocation>
</comment>
<feature type="transmembrane region" description="Helical" evidence="6">
    <location>
        <begin position="393"/>
        <end position="415"/>
    </location>
</feature>
<protein>
    <recommendedName>
        <fullName evidence="9">O-antigen/teichoic acid export membrane protein</fullName>
    </recommendedName>
</protein>
<name>A0A4V2MLN2_9SPHI</name>
<feature type="transmembrane region" description="Helical" evidence="6">
    <location>
        <begin position="262"/>
        <end position="282"/>
    </location>
</feature>
<dbReference type="PANTHER" id="PTHR30250:SF11">
    <property type="entry name" value="O-ANTIGEN TRANSPORTER-RELATED"/>
    <property type="match status" value="1"/>
</dbReference>
<dbReference type="RefSeq" id="WP_131592655.1">
    <property type="nucleotide sequence ID" value="NZ_SJSL01000001.1"/>
</dbReference>
<evidence type="ECO:0000256" key="1">
    <source>
        <dbReference type="ARBA" id="ARBA00004651"/>
    </source>
</evidence>
<evidence type="ECO:0000256" key="4">
    <source>
        <dbReference type="ARBA" id="ARBA00022989"/>
    </source>
</evidence>
<keyword evidence="4 6" id="KW-1133">Transmembrane helix</keyword>
<feature type="transmembrane region" description="Helical" evidence="6">
    <location>
        <begin position="12"/>
        <end position="36"/>
    </location>
</feature>
<keyword evidence="5 6" id="KW-0472">Membrane</keyword>
<reference evidence="7 8" key="1">
    <citation type="submission" date="2019-02" db="EMBL/GenBank/DDBJ databases">
        <title>Pedobacter sp. RP-1-14 sp. nov., isolated from Arctic soil.</title>
        <authorList>
            <person name="Dahal R.H."/>
        </authorList>
    </citation>
    <scope>NUCLEOTIDE SEQUENCE [LARGE SCALE GENOMIC DNA]</scope>
    <source>
        <strain evidence="7 8">RP-1-14</strain>
    </source>
</reference>
<feature type="transmembrane region" description="Helical" evidence="6">
    <location>
        <begin position="226"/>
        <end position="250"/>
    </location>
</feature>
<evidence type="ECO:0000256" key="6">
    <source>
        <dbReference type="SAM" id="Phobius"/>
    </source>
</evidence>
<evidence type="ECO:0000256" key="5">
    <source>
        <dbReference type="ARBA" id="ARBA00023136"/>
    </source>
</evidence>
<feature type="transmembrane region" description="Helical" evidence="6">
    <location>
        <begin position="366"/>
        <end position="387"/>
    </location>
</feature>
<dbReference type="GO" id="GO:0005886">
    <property type="term" value="C:plasma membrane"/>
    <property type="evidence" value="ECO:0007669"/>
    <property type="project" value="UniProtKB-SubCell"/>
</dbReference>
<feature type="transmembrane region" description="Helical" evidence="6">
    <location>
        <begin position="302"/>
        <end position="321"/>
    </location>
</feature>
<dbReference type="AlphaFoldDB" id="A0A4V2MLN2"/>
<feature type="transmembrane region" description="Helical" evidence="6">
    <location>
        <begin position="56"/>
        <end position="77"/>
    </location>
</feature>
<keyword evidence="3 6" id="KW-0812">Transmembrane</keyword>
<evidence type="ECO:0000256" key="2">
    <source>
        <dbReference type="ARBA" id="ARBA00022475"/>
    </source>
</evidence>
<dbReference type="OrthoDB" id="9819511at2"/>
<gene>
    <name evidence="7" type="ORF">EZ437_01790</name>
</gene>
<feature type="transmembrane region" description="Helical" evidence="6">
    <location>
        <begin position="185"/>
        <end position="205"/>
    </location>
</feature>
<dbReference type="Proteomes" id="UP000293347">
    <property type="component" value="Unassembled WGS sequence"/>
</dbReference>
<dbReference type="EMBL" id="SJSL01000001">
    <property type="protein sequence ID" value="TCD02747.1"/>
    <property type="molecule type" value="Genomic_DNA"/>
</dbReference>
<dbReference type="InterPro" id="IPR050833">
    <property type="entry name" value="Poly_Biosynth_Transport"/>
</dbReference>
<evidence type="ECO:0000313" key="7">
    <source>
        <dbReference type="EMBL" id="TCD02747.1"/>
    </source>
</evidence>
<dbReference type="PANTHER" id="PTHR30250">
    <property type="entry name" value="PST FAMILY PREDICTED COLANIC ACID TRANSPORTER"/>
    <property type="match status" value="1"/>
</dbReference>
<evidence type="ECO:0000256" key="3">
    <source>
        <dbReference type="ARBA" id="ARBA00022692"/>
    </source>
</evidence>
<sequence>MFLSPLFKNSKIRYALYILVAQGLFMACNLYINHWINDNWHVEGFAIYNLVKRVSSFIVFPLLVGAGIAIPRYISFLKGKKVIDDSYEYLLSAIVIFCGTFGLFSLITLFFPGVLLKAFEDGPIDEGKILLSILLFIFSQGLYVLLSAYYRGRIQFGPMSLLNIAVMSILPLVFLYVGADVFGYFTYYSLTTLALLITLLVLLWFRSQVSVSRIRYKSYRLFKFGYPRIVAELGLFALEFMPVFMISLFVGLTESGYMSMTFILLKLGSMFYELVGSLILPYFGKLFKSQPPKVFVSRVDQLLIGGLITSICLTIGFYFFIPVAIEIFFPSLSKAISPSQMVYMAFPVYSLYLLLRNILDIMVDKAYNSINLSIVFVIQLLLLSIGFYFENAIFYSILSLVIPYIVLGLLTYFVWITRKSKLVQG</sequence>
<evidence type="ECO:0008006" key="9">
    <source>
        <dbReference type="Google" id="ProtNLM"/>
    </source>
</evidence>
<proteinExistence type="predicted"/>
<keyword evidence="8" id="KW-1185">Reference proteome</keyword>
<feature type="transmembrane region" description="Helical" evidence="6">
    <location>
        <begin position="341"/>
        <end position="359"/>
    </location>
</feature>
<feature type="transmembrane region" description="Helical" evidence="6">
    <location>
        <begin position="129"/>
        <end position="149"/>
    </location>
</feature>
<accession>A0A4V2MLN2</accession>
<comment type="caution">
    <text evidence="7">The sequence shown here is derived from an EMBL/GenBank/DDBJ whole genome shotgun (WGS) entry which is preliminary data.</text>
</comment>
<organism evidence="7 8">
    <name type="scientific">Pedobacter psychroterrae</name>
    <dbReference type="NCBI Taxonomy" id="2530453"/>
    <lineage>
        <taxon>Bacteria</taxon>
        <taxon>Pseudomonadati</taxon>
        <taxon>Bacteroidota</taxon>
        <taxon>Sphingobacteriia</taxon>
        <taxon>Sphingobacteriales</taxon>
        <taxon>Sphingobacteriaceae</taxon>
        <taxon>Pedobacter</taxon>
    </lineage>
</organism>
<feature type="transmembrane region" description="Helical" evidence="6">
    <location>
        <begin position="89"/>
        <end position="109"/>
    </location>
</feature>